<proteinExistence type="predicted"/>
<name>A0A316FS44_9ACTN</name>
<evidence type="ECO:0000256" key="1">
    <source>
        <dbReference type="SAM" id="MobiDB-lite"/>
    </source>
</evidence>
<keyword evidence="4" id="KW-1185">Reference proteome</keyword>
<dbReference type="OrthoDB" id="3294796at2"/>
<feature type="compositionally biased region" description="Low complexity" evidence="1">
    <location>
        <begin position="35"/>
        <end position="52"/>
    </location>
</feature>
<evidence type="ECO:0000256" key="2">
    <source>
        <dbReference type="SAM" id="Phobius"/>
    </source>
</evidence>
<accession>A0A316FS44</accession>
<comment type="caution">
    <text evidence="3">The sequence shown here is derived from an EMBL/GenBank/DDBJ whole genome shotgun (WGS) entry which is preliminary data.</text>
</comment>
<dbReference type="AlphaFoldDB" id="A0A316FS44"/>
<evidence type="ECO:0000313" key="4">
    <source>
        <dbReference type="Proteomes" id="UP000245697"/>
    </source>
</evidence>
<sequence length="279" mass="29452">MGQAGETPGRPDEAGLGARLVALGGLELGEFDAVPSGPAGASAPAGAPVVRTGEARKRGRRRTHLISAGVAVAVLGFFGTAAYLFVDVGGRSPSAAPPPPRKSYPAVSAPVAVGPQPVDQGVRTEDDLHLVCQNWYHPSAPRFRGDSPHPILISEDGGAEVDYRSTRTLNQAAFAGSSAQRRAWAPEPRRAQLVACLDLTGPGRPIRDCTSGSKVLPLVEGKYRLTVYEVSSHRKVVDRALTGADRACPFVILSSVGDTLFSAVKDRQLYDLLRERVEG</sequence>
<dbReference type="Proteomes" id="UP000245697">
    <property type="component" value="Unassembled WGS sequence"/>
</dbReference>
<keyword evidence="2" id="KW-0472">Membrane</keyword>
<keyword evidence="2" id="KW-0812">Transmembrane</keyword>
<reference evidence="3 4" key="1">
    <citation type="submission" date="2018-05" db="EMBL/GenBank/DDBJ databases">
        <title>Genomic Encyclopedia of Archaeal and Bacterial Type Strains, Phase II (KMG-II): from individual species to whole genera.</title>
        <authorList>
            <person name="Goeker M."/>
        </authorList>
    </citation>
    <scope>NUCLEOTIDE SEQUENCE [LARGE SCALE GENOMIC DNA]</scope>
    <source>
        <strain evidence="3 4">DSM 45184</strain>
    </source>
</reference>
<gene>
    <name evidence="3" type="ORF">BC793_10218</name>
</gene>
<dbReference type="EMBL" id="QGGR01000002">
    <property type="protein sequence ID" value="PWK50992.1"/>
    <property type="molecule type" value="Genomic_DNA"/>
</dbReference>
<evidence type="ECO:0000313" key="3">
    <source>
        <dbReference type="EMBL" id="PWK50992.1"/>
    </source>
</evidence>
<protein>
    <submittedName>
        <fullName evidence="3">Uncharacterized protein</fullName>
    </submittedName>
</protein>
<organism evidence="3 4">
    <name type="scientific">Actinoplanes xinjiangensis</name>
    <dbReference type="NCBI Taxonomy" id="512350"/>
    <lineage>
        <taxon>Bacteria</taxon>
        <taxon>Bacillati</taxon>
        <taxon>Actinomycetota</taxon>
        <taxon>Actinomycetes</taxon>
        <taxon>Micromonosporales</taxon>
        <taxon>Micromonosporaceae</taxon>
        <taxon>Actinoplanes</taxon>
    </lineage>
</organism>
<dbReference type="RefSeq" id="WP_109589155.1">
    <property type="nucleotide sequence ID" value="NZ_BONA01000048.1"/>
</dbReference>
<feature type="transmembrane region" description="Helical" evidence="2">
    <location>
        <begin position="65"/>
        <end position="86"/>
    </location>
</feature>
<feature type="region of interest" description="Disordered" evidence="1">
    <location>
        <begin position="35"/>
        <end position="60"/>
    </location>
</feature>
<keyword evidence="2" id="KW-1133">Transmembrane helix</keyword>